<dbReference type="EMBL" id="CM039435">
    <property type="protein sequence ID" value="KAI4315996.1"/>
    <property type="molecule type" value="Genomic_DNA"/>
</dbReference>
<sequence length="1985" mass="226925">MMEVEGMIAAGAAAEASKGIFGFVKQQVDYCIHFRTYVEDLKWELETLKATLEDAENLEERARNNNEEISKVGKRWLESARILKDKAEKLKKKAEEQTKCLIGLCPNCICRSVIGKKAADMTPELKRTYEDFKSENFSQAAPHPGMEFYAPMNFVDLASRKAAYDQVWKALHDDQMLRIGVYALGGLGKTTLVKELGYKAENEKWFHKVVFVVVSKPVDVGRIQDNIASQLDLKFKNNQVSDRAVELWQRLKQEEILIILDDVWEELDLEAIGIRLGEMHKGIKLLLTTRSFGLCTSMECQATIPLSLLSEDDSLKLFEKYANISNHLTVHVDLAKEITNECRGLPVAITTVARTLKGKEPRKWEDALKALKDAKPLTGIPVHLKDFYNSFSFCFADLESKESQELLLLCSFFPEDYRIPIEILTRYAIGLGLFKYDGSYEDIRDWVKEAIKELDFRLLLHANKDVYGEYVKMHDLVHEAAQWIKNTDNMEIMGSKINEEAMNRARYLWLYGTNDLPTRLNFPKHEILMIAVETKGFVDYFEENEELFKELENLRVLVLTTEFFWDGNFRIKLPQPIQLLKNLRMLRLKGWKLGDISVIGSIKNLEGIELCACEIDELPSGMVELKNLRLLDLSDCEILKDPYKILVRLKQLKELYFFSYSLWNVDLEDISNYFGEKCQLTELTRYRIQIGEFFGRFPEHLICLSISRFHPFTSSATIKMLVRRAEHLCLQDIQGDCKNIMPDVVRAVGGKIQWSHLFLRYCKGIDFLIANASSENACILSALVELSVSDMEDLKELCHGTTPSGFLEKLEKLSVNGCAKLQSTLLERNLNLRNLKVVEVRSCFNLPSLFTLSVAISLVQLEELLIQSCDGLKHIIADGKEWEDDEYSQKISSASIFQNLKSVEIWWCDSLEFIFPVCLAGRLVQLEKIHIRYAYELKHIFGQYQVEGRPLHQNDKEIILPSLQKIELIQTQNFNSIFPIYYHPKDCPQVEASGLEATTLMESHLSKNQAATWYTCAAQCLPRKLLKCCSVRDSAHLDATAMDATTSMHLCMSRNTDTRLFPQVYTVQYYLPRQLLSMCHVREMYLDNLPATVVSLFTLSTAQKMMLKDLKIYRCHGLKHIITNGEEVDFDKSYVSVFPKLQHLYIQDCQQLEFIFPACLPQRLAKLETLTIIGALGLKSMFGQCYHNNHLSDQNENVIHMELPSLKELCLINCPQLRIKATDDFVICSYAREPDCKTRKAILRHDNVLNIKKLHFKGIRMEGIFQIEGFLMNEKDLQLTSMLEELTLLDQPELKYICMGPVQYCLSFENLRHLVVDGCGILSCIFSVSVQKSFPQLTKLTITDCNELEEIIEKDEDDNVYFPNLTAIRIRQCNKLKYLFFISQFNQFPELNYLYIEEAPQLEKVFRWRTGEARDKNNTLLMKLTMLRLRNLRSLTNVSEGFSVKTVNELEVKGCPKVPLEYRNDERINEVQEIIEKEVIMDNRDDTYLPTVSPPSLTKINAIQQNEGVLDSESVEGKEARLEEIEHEGGKKGEEVVIEKPRTSSNNKKSHMAEKENPDAAPRTSSDFPSNNSDEAPKELYPLAAPQTANMNEKIQESSDQPLVFPTSSNFLSNTSGDARKESSTSDTQYNRTPIEEAEEMVQKCQIPAKPAKGEFTDGQTETSVTSPLIVSLNPHEYQNAGDAREDSSTLSTQYFGIPIEEEEIVQKSPMSAKPAMVTSSTESEIRRPSPNAMLTHAFVDDASLPEPVASDSAESNTIDMKKIRDTAPQTSGESSKALSPPVPEPPIAPSTSQLSSISPHPIHESPPVDKLLSSSVSQYMVNPGEEYAAFRDIGPMKKKHIPLLEQAIVKHPSLWAWRYKYRRPQMKQFGYATLGDMLEFLTTTRWRDLIEEKKAEFESLKMELEAFGFDIQWLKNTETRIKQSNIEEDINCINTLKVQEMKQKIAVEALEDSLQKAKRELENTTSEMETIKFKLGDLDDLIGF</sequence>
<organism evidence="1 2">
    <name type="scientific">Bauhinia variegata</name>
    <name type="common">Purple orchid tree</name>
    <name type="synonym">Phanera variegata</name>
    <dbReference type="NCBI Taxonomy" id="167791"/>
    <lineage>
        <taxon>Eukaryota</taxon>
        <taxon>Viridiplantae</taxon>
        <taxon>Streptophyta</taxon>
        <taxon>Embryophyta</taxon>
        <taxon>Tracheophyta</taxon>
        <taxon>Spermatophyta</taxon>
        <taxon>Magnoliopsida</taxon>
        <taxon>eudicotyledons</taxon>
        <taxon>Gunneridae</taxon>
        <taxon>Pentapetalae</taxon>
        <taxon>rosids</taxon>
        <taxon>fabids</taxon>
        <taxon>Fabales</taxon>
        <taxon>Fabaceae</taxon>
        <taxon>Cercidoideae</taxon>
        <taxon>Cercideae</taxon>
        <taxon>Bauhiniinae</taxon>
        <taxon>Bauhinia</taxon>
    </lineage>
</organism>
<gene>
    <name evidence="1" type="ORF">L6164_024016</name>
</gene>
<name>A0ACB9LWG5_BAUVA</name>
<comment type="caution">
    <text evidence="1">The sequence shown here is derived from an EMBL/GenBank/DDBJ whole genome shotgun (WGS) entry which is preliminary data.</text>
</comment>
<keyword evidence="2" id="KW-1185">Reference proteome</keyword>
<proteinExistence type="predicted"/>
<reference evidence="1 2" key="1">
    <citation type="journal article" date="2022" name="DNA Res.">
        <title>Chromosomal-level genome assembly of the orchid tree Bauhinia variegata (Leguminosae; Cercidoideae) supports the allotetraploid origin hypothesis of Bauhinia.</title>
        <authorList>
            <person name="Zhong Y."/>
            <person name="Chen Y."/>
            <person name="Zheng D."/>
            <person name="Pang J."/>
            <person name="Liu Y."/>
            <person name="Luo S."/>
            <person name="Meng S."/>
            <person name="Qian L."/>
            <person name="Wei D."/>
            <person name="Dai S."/>
            <person name="Zhou R."/>
        </authorList>
    </citation>
    <scope>NUCLEOTIDE SEQUENCE [LARGE SCALE GENOMIC DNA]</scope>
    <source>
        <strain evidence="1">BV-YZ2020</strain>
    </source>
</reference>
<accession>A0ACB9LWG5</accession>
<evidence type="ECO:0000313" key="1">
    <source>
        <dbReference type="EMBL" id="KAI4315996.1"/>
    </source>
</evidence>
<protein>
    <submittedName>
        <fullName evidence="1">Uncharacterized protein</fullName>
    </submittedName>
</protein>
<dbReference type="Proteomes" id="UP000828941">
    <property type="component" value="Chromosome 10"/>
</dbReference>
<evidence type="ECO:0000313" key="2">
    <source>
        <dbReference type="Proteomes" id="UP000828941"/>
    </source>
</evidence>